<evidence type="ECO:0000256" key="7">
    <source>
        <dbReference type="ARBA" id="ARBA00023180"/>
    </source>
</evidence>
<keyword evidence="14" id="KW-1133">Transmembrane helix</keyword>
<comment type="subunit">
    <text evidence="13">Interacts (via loop 2 of the three-fingered Ly-6 domain) with Sh/shaker; this interaction may stabilize both components of the complex and may be required for targeting or retention of Sh/shaker to neural cell projections. Interacts (via loop 2 of the three-fingered Ly-6 domain) with nAChRalpha3 and potentially other nicotinic acetylcholine receptors; this interaction is required for antagonism of nicotinic acetylcholine receptors.</text>
</comment>
<evidence type="ECO:0000256" key="9">
    <source>
        <dbReference type="ARBA" id="ARBA00044499"/>
    </source>
</evidence>
<evidence type="ECO:0000256" key="10">
    <source>
        <dbReference type="ARBA" id="ARBA00044524"/>
    </source>
</evidence>
<accession>A0A914Z4Y2</accession>
<keyword evidence="7" id="KW-0325">Glycoprotein</keyword>
<evidence type="ECO:0000256" key="4">
    <source>
        <dbReference type="ARBA" id="ARBA00022729"/>
    </source>
</evidence>
<reference evidence="16" key="1">
    <citation type="submission" date="2022-11" db="UniProtKB">
        <authorList>
            <consortium name="WormBaseParasite"/>
        </authorList>
    </citation>
    <scope>IDENTIFICATION</scope>
</reference>
<evidence type="ECO:0000256" key="3">
    <source>
        <dbReference type="ARBA" id="ARBA00022475"/>
    </source>
</evidence>
<dbReference type="PANTHER" id="PTHR33562:SF31">
    <property type="entry name" value="PROTEIN QUIVER"/>
    <property type="match status" value="1"/>
</dbReference>
<evidence type="ECO:0000256" key="12">
    <source>
        <dbReference type="ARBA" id="ARBA00045788"/>
    </source>
</evidence>
<dbReference type="WBParaSite" id="PSU_v2.g7411.t1">
    <property type="protein sequence ID" value="PSU_v2.g7411.t1"/>
    <property type="gene ID" value="PSU_v2.g7411"/>
</dbReference>
<dbReference type="PANTHER" id="PTHR33562">
    <property type="entry name" value="ATILLA, ISOFORM B-RELATED-RELATED"/>
    <property type="match status" value="1"/>
</dbReference>
<evidence type="ECO:0000256" key="14">
    <source>
        <dbReference type="SAM" id="Phobius"/>
    </source>
</evidence>
<dbReference type="GO" id="GO:0032222">
    <property type="term" value="P:regulation of synaptic transmission, cholinergic"/>
    <property type="evidence" value="ECO:0007669"/>
    <property type="project" value="InterPro"/>
</dbReference>
<organism evidence="15 16">
    <name type="scientific">Panagrolaimus superbus</name>
    <dbReference type="NCBI Taxonomy" id="310955"/>
    <lineage>
        <taxon>Eukaryota</taxon>
        <taxon>Metazoa</taxon>
        <taxon>Ecdysozoa</taxon>
        <taxon>Nematoda</taxon>
        <taxon>Chromadorea</taxon>
        <taxon>Rhabditida</taxon>
        <taxon>Tylenchina</taxon>
        <taxon>Panagrolaimomorpha</taxon>
        <taxon>Panagrolaimoidea</taxon>
        <taxon>Panagrolaimidae</taxon>
        <taxon>Panagrolaimus</taxon>
    </lineage>
</organism>
<evidence type="ECO:0000313" key="16">
    <source>
        <dbReference type="WBParaSite" id="PSU_v2.g7411.t1"/>
    </source>
</evidence>
<comment type="subcellular location">
    <subcellularLocation>
        <location evidence="1">Cell membrane</location>
        <topology evidence="1">Lipid-anchor</topology>
        <topology evidence="1">GPI-anchor</topology>
        <orientation evidence="1">Extracellular side</orientation>
    </subcellularLocation>
    <subcellularLocation>
        <location evidence="9">Membrane raft</location>
        <topology evidence="9">Lipid-anchor</topology>
        <topology evidence="9">GPI-anchor</topology>
        <orientation evidence="9">Extracellular side</orientation>
    </subcellularLocation>
</comment>
<keyword evidence="3" id="KW-1003">Cell membrane</keyword>
<dbReference type="Proteomes" id="UP000887577">
    <property type="component" value="Unplaced"/>
</dbReference>
<keyword evidence="15" id="KW-1185">Reference proteome</keyword>
<evidence type="ECO:0000256" key="2">
    <source>
        <dbReference type="ARBA" id="ARBA00010522"/>
    </source>
</evidence>
<proteinExistence type="inferred from homology"/>
<comment type="similarity">
    <text evidence="2">Belongs to the quiver family.</text>
</comment>
<evidence type="ECO:0000256" key="1">
    <source>
        <dbReference type="ARBA" id="ARBA00004471"/>
    </source>
</evidence>
<evidence type="ECO:0000313" key="15">
    <source>
        <dbReference type="Proteomes" id="UP000887577"/>
    </source>
</evidence>
<evidence type="ECO:0000256" key="13">
    <source>
        <dbReference type="ARBA" id="ARBA00046769"/>
    </source>
</evidence>
<evidence type="ECO:0000256" key="8">
    <source>
        <dbReference type="ARBA" id="ARBA00031037"/>
    </source>
</evidence>
<comment type="function">
    <text evidence="12">Bifunctional regulator of neuronal activity in the mushroom body, and possibly other regions of the brain, that acts as a signaling molecule required for homeostatic regulation of sleep under normal conditions and after sleep deprivation. Reduces neuronal excitability by enhancing Sh/shaker K(+) channel activity; possibly by stabilizing Sh/shaker to increase protein levels, accelerating its activation kinetics, slowing C-type inactivation and enhancing recovery from inactivation. Specifically affects the A-type K(+) current. Antagonizes nicotinic acetylcholine receptors (nAChRs) to reduce synaptic transmission, possibly by preventing their localization to the cell surface. Required for regulation of neuromuscular excitability and plasticity at neuromuscular junctions.</text>
</comment>
<dbReference type="InterPro" id="IPR031424">
    <property type="entry name" value="QVR-like"/>
</dbReference>
<dbReference type="GO" id="GO:0048511">
    <property type="term" value="P:rhythmic process"/>
    <property type="evidence" value="ECO:0007669"/>
    <property type="project" value="UniProtKB-KW"/>
</dbReference>
<protein>
    <recommendedName>
        <fullName evidence="10">UPAR/Ly6 domain-containing protein qvr</fullName>
    </recommendedName>
    <alternativeName>
        <fullName evidence="11">Protein quiver</fullName>
    </alternativeName>
    <alternativeName>
        <fullName evidence="8">Protein sleepless</fullName>
    </alternativeName>
</protein>
<keyword evidence="14" id="KW-0472">Membrane</keyword>
<feature type="transmembrane region" description="Helical" evidence="14">
    <location>
        <begin position="147"/>
        <end position="166"/>
    </location>
</feature>
<dbReference type="InterPro" id="IPR050975">
    <property type="entry name" value="Sleep_regulator"/>
</dbReference>
<evidence type="ECO:0000256" key="5">
    <source>
        <dbReference type="ARBA" id="ARBA00023108"/>
    </source>
</evidence>
<dbReference type="AlphaFoldDB" id="A0A914Z4Y2"/>
<name>A0A914Z4Y2_9BILA</name>
<keyword evidence="14" id="KW-0812">Transmembrane</keyword>
<keyword evidence="6" id="KW-1015">Disulfide bond</keyword>
<keyword evidence="4" id="KW-0732">Signal</keyword>
<evidence type="ECO:0000256" key="11">
    <source>
        <dbReference type="ARBA" id="ARBA00044561"/>
    </source>
</evidence>
<dbReference type="GO" id="GO:0005886">
    <property type="term" value="C:plasma membrane"/>
    <property type="evidence" value="ECO:0007669"/>
    <property type="project" value="UniProtKB-SubCell"/>
</dbReference>
<dbReference type="GO" id="GO:0045121">
    <property type="term" value="C:membrane raft"/>
    <property type="evidence" value="ECO:0007669"/>
    <property type="project" value="UniProtKB-SubCell"/>
</dbReference>
<dbReference type="Pfam" id="PF17064">
    <property type="entry name" value="QVR"/>
    <property type="match status" value="1"/>
</dbReference>
<sequence>MSLEWAWPQELSKISETLTETTKRAKYDDEIRCHSCTTMNASEIVGGSGAHPGVYLTSLLLSSIPVTSVCENPIEQDGLAPICDQGVCVKINYTARHSGRTDVLRACIPRSEGVFKQLCTRFASNQAYGTWCVCGEDLCNTAATTKITIFSFIFSSFLIFAFVFLAHNC</sequence>
<dbReference type="GO" id="GO:0030431">
    <property type="term" value="P:sleep"/>
    <property type="evidence" value="ECO:0007669"/>
    <property type="project" value="InterPro"/>
</dbReference>
<evidence type="ECO:0000256" key="6">
    <source>
        <dbReference type="ARBA" id="ARBA00023157"/>
    </source>
</evidence>
<keyword evidence="5" id="KW-0090">Biological rhythms</keyword>